<protein>
    <submittedName>
        <fullName evidence="2">Uncharacterized protein</fullName>
    </submittedName>
</protein>
<keyword evidence="3" id="KW-1185">Reference proteome</keyword>
<proteinExistence type="predicted"/>
<gene>
    <name evidence="2" type="ORF">HOLleu_26639</name>
</gene>
<organism evidence="2 3">
    <name type="scientific">Holothuria leucospilota</name>
    <name type="common">Black long sea cucumber</name>
    <name type="synonym">Mertensiothuria leucospilota</name>
    <dbReference type="NCBI Taxonomy" id="206669"/>
    <lineage>
        <taxon>Eukaryota</taxon>
        <taxon>Metazoa</taxon>
        <taxon>Echinodermata</taxon>
        <taxon>Eleutherozoa</taxon>
        <taxon>Echinozoa</taxon>
        <taxon>Holothuroidea</taxon>
        <taxon>Aspidochirotacea</taxon>
        <taxon>Aspidochirotida</taxon>
        <taxon>Holothuriidae</taxon>
        <taxon>Holothuria</taxon>
    </lineage>
</organism>
<feature type="compositionally biased region" description="Pro residues" evidence="1">
    <location>
        <begin position="1"/>
        <end position="30"/>
    </location>
</feature>
<dbReference type="EMBL" id="JAIZAY010000013">
    <property type="protein sequence ID" value="KAJ8030274.1"/>
    <property type="molecule type" value="Genomic_DNA"/>
</dbReference>
<comment type="caution">
    <text evidence="2">The sequence shown here is derived from an EMBL/GenBank/DDBJ whole genome shotgun (WGS) entry which is preliminary data.</text>
</comment>
<evidence type="ECO:0000313" key="2">
    <source>
        <dbReference type="EMBL" id="KAJ8030274.1"/>
    </source>
</evidence>
<reference evidence="2" key="1">
    <citation type="submission" date="2021-10" db="EMBL/GenBank/DDBJ databases">
        <title>Tropical sea cucumber genome reveals ecological adaptation and Cuvierian tubules defense mechanism.</title>
        <authorList>
            <person name="Chen T."/>
        </authorList>
    </citation>
    <scope>NUCLEOTIDE SEQUENCE</scope>
    <source>
        <strain evidence="2">Nanhai2018</strain>
        <tissue evidence="2">Muscle</tissue>
    </source>
</reference>
<name>A0A9Q1BPN1_HOLLE</name>
<sequence>MGNEPPNPPPPPQTPDGNPHPTPPEPPDPSPKGCSKWRDIPEPQECTHRDFLGPTIRHNERF</sequence>
<dbReference type="AlphaFoldDB" id="A0A9Q1BPN1"/>
<feature type="compositionally biased region" description="Basic and acidic residues" evidence="1">
    <location>
        <begin position="36"/>
        <end position="62"/>
    </location>
</feature>
<dbReference type="Proteomes" id="UP001152320">
    <property type="component" value="Chromosome 13"/>
</dbReference>
<accession>A0A9Q1BPN1</accession>
<feature type="region of interest" description="Disordered" evidence="1">
    <location>
        <begin position="1"/>
        <end position="62"/>
    </location>
</feature>
<evidence type="ECO:0000313" key="3">
    <source>
        <dbReference type="Proteomes" id="UP001152320"/>
    </source>
</evidence>
<evidence type="ECO:0000256" key="1">
    <source>
        <dbReference type="SAM" id="MobiDB-lite"/>
    </source>
</evidence>